<sequence>MLQASARQPIVAKELNMPRTSIHRLRNHNRRDQNTCRRRVWTPENDHIVRRSLPVAMYQKLEDTTNKATVGIAALSCCRKAHSCQTVSCRLHDGGLFALRAVACEHLSPVLRLQVSRKYLKLIVEIQAHCFPDDYSEEFKTFIFKDDFPIKILI</sequence>
<dbReference type="AlphaFoldDB" id="A0A8T0E390"/>
<dbReference type="EMBL" id="JABXBU010002231">
    <property type="protein sequence ID" value="KAF8764893.1"/>
    <property type="molecule type" value="Genomic_DNA"/>
</dbReference>
<protein>
    <submittedName>
        <fullName evidence="1">Uncharacterized protein</fullName>
    </submittedName>
</protein>
<evidence type="ECO:0000313" key="1">
    <source>
        <dbReference type="EMBL" id="KAF8764893.1"/>
    </source>
</evidence>
<reference evidence="1" key="2">
    <citation type="submission" date="2020-06" db="EMBL/GenBank/DDBJ databases">
        <authorList>
            <person name="Sheffer M."/>
        </authorList>
    </citation>
    <scope>NUCLEOTIDE SEQUENCE</scope>
</reference>
<evidence type="ECO:0000313" key="2">
    <source>
        <dbReference type="Proteomes" id="UP000807504"/>
    </source>
</evidence>
<comment type="caution">
    <text evidence="1">The sequence shown here is derived from an EMBL/GenBank/DDBJ whole genome shotgun (WGS) entry which is preliminary data.</text>
</comment>
<dbReference type="Proteomes" id="UP000807504">
    <property type="component" value="Unassembled WGS sequence"/>
</dbReference>
<gene>
    <name evidence="1" type="ORF">HNY73_022925</name>
</gene>
<proteinExistence type="predicted"/>
<name>A0A8T0E390_ARGBR</name>
<accession>A0A8T0E390</accession>
<keyword evidence="2" id="KW-1185">Reference proteome</keyword>
<reference evidence="1" key="1">
    <citation type="journal article" date="2020" name="bioRxiv">
        <title>Chromosome-level reference genome of the European wasp spider Argiope bruennichi: a resource for studies on range expansion and evolutionary adaptation.</title>
        <authorList>
            <person name="Sheffer M.M."/>
            <person name="Hoppe A."/>
            <person name="Krehenwinkel H."/>
            <person name="Uhl G."/>
            <person name="Kuss A.W."/>
            <person name="Jensen L."/>
            <person name="Jensen C."/>
            <person name="Gillespie R.G."/>
            <person name="Hoff K.J."/>
            <person name="Prost S."/>
        </authorList>
    </citation>
    <scope>NUCLEOTIDE SEQUENCE</scope>
</reference>
<organism evidence="1 2">
    <name type="scientific">Argiope bruennichi</name>
    <name type="common">Wasp spider</name>
    <name type="synonym">Aranea bruennichi</name>
    <dbReference type="NCBI Taxonomy" id="94029"/>
    <lineage>
        <taxon>Eukaryota</taxon>
        <taxon>Metazoa</taxon>
        <taxon>Ecdysozoa</taxon>
        <taxon>Arthropoda</taxon>
        <taxon>Chelicerata</taxon>
        <taxon>Arachnida</taxon>
        <taxon>Araneae</taxon>
        <taxon>Araneomorphae</taxon>
        <taxon>Entelegynae</taxon>
        <taxon>Araneoidea</taxon>
        <taxon>Araneidae</taxon>
        <taxon>Argiope</taxon>
    </lineage>
</organism>